<feature type="compositionally biased region" description="Low complexity" evidence="1">
    <location>
        <begin position="36"/>
        <end position="48"/>
    </location>
</feature>
<dbReference type="RefSeq" id="WP_202921688.1">
    <property type="nucleotide sequence ID" value="NZ_CP036274.1"/>
</dbReference>
<gene>
    <name evidence="3" type="ORF">ETAA8_17880</name>
</gene>
<evidence type="ECO:0000313" key="3">
    <source>
        <dbReference type="EMBL" id="QDU26707.1"/>
    </source>
</evidence>
<keyword evidence="4" id="KW-1185">Reference proteome</keyword>
<name>A0A517Y8Y9_9BACT</name>
<feature type="chain" id="PRO_5022213419" evidence="2">
    <location>
        <begin position="27"/>
        <end position="57"/>
    </location>
</feature>
<feature type="signal peptide" evidence="2">
    <location>
        <begin position="1"/>
        <end position="26"/>
    </location>
</feature>
<accession>A0A517Y8Y9</accession>
<dbReference type="AlphaFoldDB" id="A0A517Y8Y9"/>
<dbReference type="KEGG" id="aagg:ETAA8_17880"/>
<sequence length="57" mass="5628" precursor="true">MRNSVKFLFVCGLLLGALGLSGCATESGSLTWNPFSGSRTGSSSSGSSSGCGPGCNH</sequence>
<keyword evidence="2" id="KW-0732">Signal</keyword>
<proteinExistence type="predicted"/>
<reference evidence="3 4" key="1">
    <citation type="submission" date="2019-02" db="EMBL/GenBank/DDBJ databases">
        <title>Deep-cultivation of Planctomycetes and their phenomic and genomic characterization uncovers novel biology.</title>
        <authorList>
            <person name="Wiegand S."/>
            <person name="Jogler M."/>
            <person name="Boedeker C."/>
            <person name="Pinto D."/>
            <person name="Vollmers J."/>
            <person name="Rivas-Marin E."/>
            <person name="Kohn T."/>
            <person name="Peeters S.H."/>
            <person name="Heuer A."/>
            <person name="Rast P."/>
            <person name="Oberbeckmann S."/>
            <person name="Bunk B."/>
            <person name="Jeske O."/>
            <person name="Meyerdierks A."/>
            <person name="Storesund J.E."/>
            <person name="Kallscheuer N."/>
            <person name="Luecker S."/>
            <person name="Lage O.M."/>
            <person name="Pohl T."/>
            <person name="Merkel B.J."/>
            <person name="Hornburger P."/>
            <person name="Mueller R.-W."/>
            <person name="Bruemmer F."/>
            <person name="Labrenz M."/>
            <person name="Spormann A.M."/>
            <person name="Op den Camp H."/>
            <person name="Overmann J."/>
            <person name="Amann R."/>
            <person name="Jetten M.S.M."/>
            <person name="Mascher T."/>
            <person name="Medema M.H."/>
            <person name="Devos D.P."/>
            <person name="Kaster A.-K."/>
            <person name="Ovreas L."/>
            <person name="Rohde M."/>
            <person name="Galperin M.Y."/>
            <person name="Jogler C."/>
        </authorList>
    </citation>
    <scope>NUCLEOTIDE SEQUENCE [LARGE SCALE GENOMIC DNA]</scope>
    <source>
        <strain evidence="3 4">ETA_A8</strain>
    </source>
</reference>
<dbReference type="EMBL" id="CP036274">
    <property type="protein sequence ID" value="QDU26707.1"/>
    <property type="molecule type" value="Genomic_DNA"/>
</dbReference>
<feature type="region of interest" description="Disordered" evidence="1">
    <location>
        <begin position="36"/>
        <end position="57"/>
    </location>
</feature>
<organism evidence="3 4">
    <name type="scientific">Anatilimnocola aggregata</name>
    <dbReference type="NCBI Taxonomy" id="2528021"/>
    <lineage>
        <taxon>Bacteria</taxon>
        <taxon>Pseudomonadati</taxon>
        <taxon>Planctomycetota</taxon>
        <taxon>Planctomycetia</taxon>
        <taxon>Pirellulales</taxon>
        <taxon>Pirellulaceae</taxon>
        <taxon>Anatilimnocola</taxon>
    </lineage>
</organism>
<dbReference type="PROSITE" id="PS51257">
    <property type="entry name" value="PROKAR_LIPOPROTEIN"/>
    <property type="match status" value="1"/>
</dbReference>
<evidence type="ECO:0000313" key="4">
    <source>
        <dbReference type="Proteomes" id="UP000315017"/>
    </source>
</evidence>
<evidence type="ECO:0000256" key="2">
    <source>
        <dbReference type="SAM" id="SignalP"/>
    </source>
</evidence>
<dbReference type="Proteomes" id="UP000315017">
    <property type="component" value="Chromosome"/>
</dbReference>
<protein>
    <submittedName>
        <fullName evidence="3">Uncharacterized protein</fullName>
    </submittedName>
</protein>
<evidence type="ECO:0000256" key="1">
    <source>
        <dbReference type="SAM" id="MobiDB-lite"/>
    </source>
</evidence>